<proteinExistence type="predicted"/>
<keyword evidence="1" id="KW-1133">Transmembrane helix</keyword>
<sequence>GLRKSISVLAAFSKKTDAVAKSQVDNANKLVAARTRQESATKKAFQATLQLNAQLRKGAGPAQAENISRNTRAFQTFTTTMTQSTLTTRQFTEAQDAFAAKLGRSRRALMDLNTAAKAEKVGQLNTVLRNLESSAVLAVGPLSGIGARIRSLGAIAGRSTLLLVGLFAGVTAAIVGFSKLAASAVQASRVFEASMARFKAASGSIEIARKQMSFVITTATKLGLRIDTSAKAFSRLSAAARGTSLEGEGARKIFLAVSKAAAALRLGAGEVEGTFRAIEQIMSKGSVQAEELRGQLGERLPGAFRLAAESMGVTTMKLGEMLKAGELLADEFLPKFAVALEKSFGAAALDNVNSFQGSMNLLANQSLLFGIAFDRVSNSSQIFIGLIQKITRGIKALRENMSLLIALFAGAGAAMLVMLSPAIFAG</sequence>
<dbReference type="AlphaFoldDB" id="A0A0F8ZSK7"/>
<feature type="transmembrane region" description="Helical" evidence="1">
    <location>
        <begin position="402"/>
        <end position="424"/>
    </location>
</feature>
<feature type="non-terminal residue" evidence="3">
    <location>
        <position position="1"/>
    </location>
</feature>
<dbReference type="EMBL" id="LAZR01049730">
    <property type="protein sequence ID" value="KKK88955.1"/>
    <property type="molecule type" value="Genomic_DNA"/>
</dbReference>
<protein>
    <recommendedName>
        <fullName evidence="2">Tape measure protein N-terminal domain-containing protein</fullName>
    </recommendedName>
</protein>
<feature type="domain" description="Tape measure protein N-terminal" evidence="2">
    <location>
        <begin position="183"/>
        <end position="367"/>
    </location>
</feature>
<dbReference type="InterPro" id="IPR013491">
    <property type="entry name" value="Tape_meas_N"/>
</dbReference>
<feature type="non-terminal residue" evidence="3">
    <location>
        <position position="426"/>
    </location>
</feature>
<keyword evidence="1" id="KW-0812">Transmembrane</keyword>
<evidence type="ECO:0000259" key="2">
    <source>
        <dbReference type="Pfam" id="PF20155"/>
    </source>
</evidence>
<accession>A0A0F8ZSK7</accession>
<feature type="transmembrane region" description="Helical" evidence="1">
    <location>
        <begin position="161"/>
        <end position="182"/>
    </location>
</feature>
<dbReference type="NCBIfam" id="TIGR02675">
    <property type="entry name" value="tape_meas_nterm"/>
    <property type="match status" value="1"/>
</dbReference>
<dbReference type="Pfam" id="PF20155">
    <property type="entry name" value="TMP_3"/>
    <property type="match status" value="1"/>
</dbReference>
<organism evidence="3">
    <name type="scientific">marine sediment metagenome</name>
    <dbReference type="NCBI Taxonomy" id="412755"/>
    <lineage>
        <taxon>unclassified sequences</taxon>
        <taxon>metagenomes</taxon>
        <taxon>ecological metagenomes</taxon>
    </lineage>
</organism>
<evidence type="ECO:0000256" key="1">
    <source>
        <dbReference type="SAM" id="Phobius"/>
    </source>
</evidence>
<keyword evidence="1" id="KW-0472">Membrane</keyword>
<evidence type="ECO:0000313" key="3">
    <source>
        <dbReference type="EMBL" id="KKK88955.1"/>
    </source>
</evidence>
<gene>
    <name evidence="3" type="ORF">LCGC14_2737960</name>
</gene>
<name>A0A0F8ZSK7_9ZZZZ</name>
<comment type="caution">
    <text evidence="3">The sequence shown here is derived from an EMBL/GenBank/DDBJ whole genome shotgun (WGS) entry which is preliminary data.</text>
</comment>
<reference evidence="3" key="1">
    <citation type="journal article" date="2015" name="Nature">
        <title>Complex archaea that bridge the gap between prokaryotes and eukaryotes.</title>
        <authorList>
            <person name="Spang A."/>
            <person name="Saw J.H."/>
            <person name="Jorgensen S.L."/>
            <person name="Zaremba-Niedzwiedzka K."/>
            <person name="Martijn J."/>
            <person name="Lind A.E."/>
            <person name="van Eijk R."/>
            <person name="Schleper C."/>
            <person name="Guy L."/>
            <person name="Ettema T.J."/>
        </authorList>
    </citation>
    <scope>NUCLEOTIDE SEQUENCE</scope>
</reference>